<comment type="caution">
    <text evidence="1">The sequence shown here is derived from an EMBL/GenBank/DDBJ whole genome shotgun (WGS) entry which is preliminary data.</text>
</comment>
<keyword evidence="2" id="KW-1185">Reference proteome</keyword>
<dbReference type="OrthoDB" id="345849at2"/>
<organism evidence="1 2">
    <name type="scientific">Pedobacter duraquae</name>
    <dbReference type="NCBI Taxonomy" id="425511"/>
    <lineage>
        <taxon>Bacteria</taxon>
        <taxon>Pseudomonadati</taxon>
        <taxon>Bacteroidota</taxon>
        <taxon>Sphingobacteriia</taxon>
        <taxon>Sphingobacteriales</taxon>
        <taxon>Sphingobacteriaceae</taxon>
        <taxon>Pedobacter</taxon>
    </lineage>
</organism>
<dbReference type="AlphaFoldDB" id="A0A4R6IAT5"/>
<protein>
    <submittedName>
        <fullName evidence="1">Uncharacterized protein</fullName>
    </submittedName>
</protein>
<dbReference type="RefSeq" id="WP_133559146.1">
    <property type="nucleotide sequence ID" value="NZ_SNWM01000007.1"/>
</dbReference>
<gene>
    <name evidence="1" type="ORF">CLV32_4550</name>
</gene>
<evidence type="ECO:0000313" key="1">
    <source>
        <dbReference type="EMBL" id="TDO19310.1"/>
    </source>
</evidence>
<evidence type="ECO:0000313" key="2">
    <source>
        <dbReference type="Proteomes" id="UP000295499"/>
    </source>
</evidence>
<accession>A0A4R6IAT5</accession>
<dbReference type="EMBL" id="SNWM01000007">
    <property type="protein sequence ID" value="TDO19310.1"/>
    <property type="molecule type" value="Genomic_DNA"/>
</dbReference>
<proteinExistence type="predicted"/>
<name>A0A4R6IAT5_9SPHI</name>
<sequence length="210" mass="24948">MLSPSDNAYLDTKKIMLGKGVMKPEFRQLADFIDQTFSVKTINIIYDIFGEEKRPRLNVCFEYESEKLSFNKGGKQSLNFDAKKQRLIAQHFNPDADVFVFYSAFEPIAKMEANESVTKVDLNQLKKQIAGPDLWEISRIFSVATFFLYTTAQVKSLDNETKNSWTDWYFERLKKYDVFGYFKRDTFTIYLDSKENFDKNYQSNWYYYYK</sequence>
<reference evidence="1 2" key="1">
    <citation type="submission" date="2019-03" db="EMBL/GenBank/DDBJ databases">
        <title>Genomic Encyclopedia of Archaeal and Bacterial Type Strains, Phase II (KMG-II): from individual species to whole genera.</title>
        <authorList>
            <person name="Goeker M."/>
        </authorList>
    </citation>
    <scope>NUCLEOTIDE SEQUENCE [LARGE SCALE GENOMIC DNA]</scope>
    <source>
        <strain evidence="1 2">DSM 19034</strain>
    </source>
</reference>
<dbReference type="Proteomes" id="UP000295499">
    <property type="component" value="Unassembled WGS sequence"/>
</dbReference>